<feature type="compositionally biased region" description="Acidic residues" evidence="1">
    <location>
        <begin position="233"/>
        <end position="242"/>
    </location>
</feature>
<dbReference type="EMBL" id="CAXAMN010003491">
    <property type="protein sequence ID" value="CAK9004842.1"/>
    <property type="molecule type" value="Genomic_DNA"/>
</dbReference>
<feature type="region of interest" description="Disordered" evidence="1">
    <location>
        <begin position="221"/>
        <end position="335"/>
    </location>
</feature>
<feature type="compositionally biased region" description="Acidic residues" evidence="1">
    <location>
        <begin position="294"/>
        <end position="329"/>
    </location>
</feature>
<evidence type="ECO:0000313" key="3">
    <source>
        <dbReference type="Proteomes" id="UP001642484"/>
    </source>
</evidence>
<comment type="caution">
    <text evidence="2">The sequence shown here is derived from an EMBL/GenBank/DDBJ whole genome shotgun (WGS) entry which is preliminary data.</text>
</comment>
<organism evidence="2 3">
    <name type="scientific">Durusdinium trenchii</name>
    <dbReference type="NCBI Taxonomy" id="1381693"/>
    <lineage>
        <taxon>Eukaryota</taxon>
        <taxon>Sar</taxon>
        <taxon>Alveolata</taxon>
        <taxon>Dinophyceae</taxon>
        <taxon>Suessiales</taxon>
        <taxon>Symbiodiniaceae</taxon>
        <taxon>Durusdinium</taxon>
    </lineage>
</organism>
<dbReference type="Proteomes" id="UP001642484">
    <property type="component" value="Unassembled WGS sequence"/>
</dbReference>
<evidence type="ECO:0000313" key="2">
    <source>
        <dbReference type="EMBL" id="CAK9004842.1"/>
    </source>
</evidence>
<evidence type="ECO:0000256" key="1">
    <source>
        <dbReference type="SAM" id="MobiDB-lite"/>
    </source>
</evidence>
<protein>
    <submittedName>
        <fullName evidence="2">Uncharacterized protein</fullName>
    </submittedName>
</protein>
<keyword evidence="3" id="KW-1185">Reference proteome</keyword>
<reference evidence="2 3" key="1">
    <citation type="submission" date="2024-02" db="EMBL/GenBank/DDBJ databases">
        <authorList>
            <person name="Chen Y."/>
            <person name="Shah S."/>
            <person name="Dougan E. K."/>
            <person name="Thang M."/>
            <person name="Chan C."/>
        </authorList>
    </citation>
    <scope>NUCLEOTIDE SEQUENCE [LARGE SCALE GENOMIC DNA]</scope>
</reference>
<gene>
    <name evidence="2" type="ORF">CCMP2556_LOCUS7840</name>
</gene>
<name>A0ABP0ISY4_9DINO</name>
<sequence>MASVGKALCGKLNKKVVTVAYSEESVTSRKMRVRGVATVEQSEGLTLFTSGQFSVPEKKREHYQGSNRGNLLAWVKLPNWEQCWKLRFEKKKALYGKARVPVGGTSVDADDEDGEEEEVTEAGAIVPMAIDASGNLYIPKNRNNDNVEPVSFWSMPIQFFKEIFSSYHCKGDGNAAKACIAMRKSYIGICCSDVHPTLLREELVSYVLTLFKKETSMHFQPKFATGDGAKDVESEDEGDDEGDSNKKKGTKRKKSGQKNTGRKKPKSKAKPKSGPKSKAKAKAKKKAKKAGKDGDDEDMDEEDDAQENDESEEDQDDGDEDDEDQDDGQDSGQSM</sequence>
<feature type="compositionally biased region" description="Basic residues" evidence="1">
    <location>
        <begin position="247"/>
        <end position="289"/>
    </location>
</feature>
<accession>A0ABP0ISY4</accession>
<proteinExistence type="predicted"/>